<evidence type="ECO:0000313" key="1">
    <source>
        <dbReference type="EMBL" id="CAB4963757.1"/>
    </source>
</evidence>
<proteinExistence type="predicted"/>
<sequence length="65" mass="6844">MLPPPIQMVAPSAIAMHKIAYTDDSRPDAVPASTTVAGPVSVDSAISFTGPYSVPVKYSVRRLNT</sequence>
<organism evidence="1">
    <name type="scientific">freshwater metagenome</name>
    <dbReference type="NCBI Taxonomy" id="449393"/>
    <lineage>
        <taxon>unclassified sequences</taxon>
        <taxon>metagenomes</taxon>
        <taxon>ecological metagenomes</taxon>
    </lineage>
</organism>
<dbReference type="AlphaFoldDB" id="A0A6J7L6V3"/>
<protein>
    <submittedName>
        <fullName evidence="1">Unannotated protein</fullName>
    </submittedName>
</protein>
<name>A0A6J7L6V3_9ZZZZ</name>
<dbReference type="EMBL" id="CAFBNR010000034">
    <property type="protein sequence ID" value="CAB4963757.1"/>
    <property type="molecule type" value="Genomic_DNA"/>
</dbReference>
<accession>A0A6J7L6V3</accession>
<gene>
    <name evidence="1" type="ORF">UFOPK3879_00825</name>
</gene>
<reference evidence="1" key="1">
    <citation type="submission" date="2020-05" db="EMBL/GenBank/DDBJ databases">
        <authorList>
            <person name="Chiriac C."/>
            <person name="Salcher M."/>
            <person name="Ghai R."/>
            <person name="Kavagutti S V."/>
        </authorList>
    </citation>
    <scope>NUCLEOTIDE SEQUENCE</scope>
</reference>